<accession>A0A9P1D668</accession>
<proteinExistence type="predicted"/>
<name>A0A9P1D668_9DINO</name>
<reference evidence="1" key="1">
    <citation type="submission" date="2022-10" db="EMBL/GenBank/DDBJ databases">
        <authorList>
            <person name="Chen Y."/>
            <person name="Dougan E. K."/>
            <person name="Chan C."/>
            <person name="Rhodes N."/>
            <person name="Thang M."/>
        </authorList>
    </citation>
    <scope>NUCLEOTIDE SEQUENCE</scope>
</reference>
<keyword evidence="3" id="KW-1185">Reference proteome</keyword>
<dbReference type="PANTHER" id="PTHR43433">
    <property type="entry name" value="HYDROLASE, ALPHA/BETA FOLD FAMILY PROTEIN"/>
    <property type="match status" value="1"/>
</dbReference>
<dbReference type="InterPro" id="IPR050471">
    <property type="entry name" value="AB_hydrolase"/>
</dbReference>
<gene>
    <name evidence="1" type="ORF">C1SCF055_LOCUS30286</name>
</gene>
<dbReference type="AlphaFoldDB" id="A0A9P1D668"/>
<reference evidence="2 3" key="2">
    <citation type="submission" date="2024-05" db="EMBL/GenBank/DDBJ databases">
        <authorList>
            <person name="Chen Y."/>
            <person name="Shah S."/>
            <person name="Dougan E. K."/>
            <person name="Thang M."/>
            <person name="Chan C."/>
        </authorList>
    </citation>
    <scope>NUCLEOTIDE SEQUENCE [LARGE SCALE GENOMIC DNA]</scope>
</reference>
<protein>
    <submittedName>
        <fullName evidence="2">Uncharacterized hydrolase YcgS</fullName>
    </submittedName>
</protein>
<organism evidence="1">
    <name type="scientific">Cladocopium goreaui</name>
    <dbReference type="NCBI Taxonomy" id="2562237"/>
    <lineage>
        <taxon>Eukaryota</taxon>
        <taxon>Sar</taxon>
        <taxon>Alveolata</taxon>
        <taxon>Dinophyceae</taxon>
        <taxon>Suessiales</taxon>
        <taxon>Symbiodiniaceae</taxon>
        <taxon>Cladocopium</taxon>
    </lineage>
</organism>
<dbReference type="SUPFAM" id="SSF53474">
    <property type="entry name" value="alpha/beta-Hydrolases"/>
    <property type="match status" value="1"/>
</dbReference>
<dbReference type="EMBL" id="CAMXCT010003446">
    <property type="protein sequence ID" value="CAI4004504.1"/>
    <property type="molecule type" value="Genomic_DNA"/>
</dbReference>
<dbReference type="InterPro" id="IPR029058">
    <property type="entry name" value="AB_hydrolase_fold"/>
</dbReference>
<dbReference type="Proteomes" id="UP001152797">
    <property type="component" value="Unassembled WGS sequence"/>
</dbReference>
<dbReference type="GO" id="GO:0016787">
    <property type="term" value="F:hydrolase activity"/>
    <property type="evidence" value="ECO:0007669"/>
    <property type="project" value="UniProtKB-KW"/>
</dbReference>
<evidence type="ECO:0000313" key="1">
    <source>
        <dbReference type="EMBL" id="CAI4004504.1"/>
    </source>
</evidence>
<comment type="caution">
    <text evidence="1">The sequence shown here is derived from an EMBL/GenBank/DDBJ whole genome shotgun (WGS) entry which is preliminary data.</text>
</comment>
<dbReference type="Gene3D" id="3.40.50.1820">
    <property type="entry name" value="alpha/beta hydrolase"/>
    <property type="match status" value="1"/>
</dbReference>
<sequence>MEKSFVEKCLHSIEVNGRHIEYAVSGEETGEPVLLFYPLGASRSIVAVFHGPATRVGVRLICINRPGMGQASPTHVGSHIEVHCQDVVSCLDHLGIHRVRLLFLCAGAPFALGFQARYPHRSHGRLVGCSSWVSPSDCPSAKFMYQVGAGLPSSLLASLADAMVGWTRSMPSSSSGYSNWAFTSFLPSSSMRLSQPAEVKVVPVLEQKACADSQAEVDILMERCASLLMEQETGGEGPDAATLVESAKAWGVDYRRLGCSMVLLHGDADVTVPVDCVEWLQEQIPKTVLHRIPDAEHGEAMLLSISVALRVSS</sequence>
<dbReference type="OrthoDB" id="445781at2759"/>
<dbReference type="PANTHER" id="PTHR43433:SF10">
    <property type="entry name" value="AB HYDROLASE-1 DOMAIN-CONTAINING PROTEIN"/>
    <property type="match status" value="1"/>
</dbReference>
<evidence type="ECO:0000313" key="2">
    <source>
        <dbReference type="EMBL" id="CAL4791816.1"/>
    </source>
</evidence>
<keyword evidence="2" id="KW-0378">Hydrolase</keyword>
<dbReference type="EMBL" id="CAMXCT020003446">
    <property type="protein sequence ID" value="CAL1157879.1"/>
    <property type="molecule type" value="Genomic_DNA"/>
</dbReference>
<evidence type="ECO:0000313" key="3">
    <source>
        <dbReference type="Proteomes" id="UP001152797"/>
    </source>
</evidence>
<dbReference type="EMBL" id="CAMXCT030003446">
    <property type="protein sequence ID" value="CAL4791816.1"/>
    <property type="molecule type" value="Genomic_DNA"/>
</dbReference>